<feature type="region of interest" description="Disordered" evidence="1">
    <location>
        <begin position="462"/>
        <end position="484"/>
    </location>
</feature>
<reference evidence="2" key="1">
    <citation type="journal article" date="2023" name="Mol. Phylogenet. Evol.">
        <title>Genome-scale phylogeny and comparative genomics of the fungal order Sordariales.</title>
        <authorList>
            <person name="Hensen N."/>
            <person name="Bonometti L."/>
            <person name="Westerberg I."/>
            <person name="Brannstrom I.O."/>
            <person name="Guillou S."/>
            <person name="Cros-Aarteil S."/>
            <person name="Calhoun S."/>
            <person name="Haridas S."/>
            <person name="Kuo A."/>
            <person name="Mondo S."/>
            <person name="Pangilinan J."/>
            <person name="Riley R."/>
            <person name="LaButti K."/>
            <person name="Andreopoulos B."/>
            <person name="Lipzen A."/>
            <person name="Chen C."/>
            <person name="Yan M."/>
            <person name="Daum C."/>
            <person name="Ng V."/>
            <person name="Clum A."/>
            <person name="Steindorff A."/>
            <person name="Ohm R.A."/>
            <person name="Martin F."/>
            <person name="Silar P."/>
            <person name="Natvig D.O."/>
            <person name="Lalanne C."/>
            <person name="Gautier V."/>
            <person name="Ament-Velasquez S.L."/>
            <person name="Kruys A."/>
            <person name="Hutchinson M.I."/>
            <person name="Powell A.J."/>
            <person name="Barry K."/>
            <person name="Miller A.N."/>
            <person name="Grigoriev I.V."/>
            <person name="Debuchy R."/>
            <person name="Gladieux P."/>
            <person name="Hiltunen Thoren M."/>
            <person name="Johannesson H."/>
        </authorList>
    </citation>
    <scope>NUCLEOTIDE SEQUENCE</scope>
    <source>
        <strain evidence="2">CBS 333.67</strain>
    </source>
</reference>
<feature type="region of interest" description="Disordered" evidence="1">
    <location>
        <begin position="83"/>
        <end position="123"/>
    </location>
</feature>
<name>A0AAJ0M346_9PEZI</name>
<feature type="compositionally biased region" description="Pro residues" evidence="1">
    <location>
        <begin position="102"/>
        <end position="117"/>
    </location>
</feature>
<comment type="caution">
    <text evidence="2">The sequence shown here is derived from an EMBL/GenBank/DDBJ whole genome shotgun (WGS) entry which is preliminary data.</text>
</comment>
<evidence type="ECO:0000313" key="3">
    <source>
        <dbReference type="Proteomes" id="UP001273166"/>
    </source>
</evidence>
<dbReference type="EMBL" id="JAUDZG010000003">
    <property type="protein sequence ID" value="KAK3306994.1"/>
    <property type="molecule type" value="Genomic_DNA"/>
</dbReference>
<sequence length="674" mass="74301">MGSMFLSDEELGKKDDDHKPTKVSTIRPPQWSVATGGPPRKILKRLAIALALGVFVYLFVRNLPSDVPVRDLRRPVYRPEVLSDTLRAPGPMPKLKSDGKAPRPPRPVSPPPAPPRSAPAAPEGSYNGPLIFPKLLSSLQAIYGTGGSQTLNKNVLFAAASLKSAALLLPIACKMGGELRNYVHFALLGGSEVDMAELRTINGIEESCHVIFHDARPDAAATSTTERLRLSTIRALYHINNYMHPQALLVDASSAEEGYFLSAARKQAPVSKIPLIELPENAHSRLGWITKLDSSSLAAWDKISIDILIHAAPGGSGNIIQLLKSLSAADFSASSTPHLTIELPHGIDRATTEFLRTFQWPPGRFRQPSRPRQFTLRHRIPRGRLTEEENSVRFLESFWPASPKYSHVLVLSPQAQLSPQFFHYLKYAVLQYLYSGAALVQDWDSRLLGISLDLPSTHLDGSKPFRAPSGKGTTSPPGASASAPTPFLWQAPNSNAALFTGQKWAELHALVSNLLEFQHRTQSLAPFFTTKLVSKRYPSWLEHALKLSRARGYWMLYPSEAMAKSLATIHNELYRAPEEYETELEKGMLEDNTELPLLGRTLFESLPAGGSLPPFDEMPLLQWNGATTRLSDLDDAATDYASDFRRAVGGCQELAPEDILPKTSMKDLFCTKDN</sequence>
<dbReference type="AlphaFoldDB" id="A0AAJ0M346"/>
<keyword evidence="3" id="KW-1185">Reference proteome</keyword>
<evidence type="ECO:0000256" key="1">
    <source>
        <dbReference type="SAM" id="MobiDB-lite"/>
    </source>
</evidence>
<dbReference type="GeneID" id="87885691"/>
<protein>
    <recommendedName>
        <fullName evidence="4">Glycosyltransferase 2</fullName>
    </recommendedName>
</protein>
<feature type="compositionally biased region" description="Low complexity" evidence="1">
    <location>
        <begin position="472"/>
        <end position="484"/>
    </location>
</feature>
<evidence type="ECO:0000313" key="2">
    <source>
        <dbReference type="EMBL" id="KAK3306994.1"/>
    </source>
</evidence>
<dbReference type="RefSeq" id="XP_062722774.1">
    <property type="nucleotide sequence ID" value="XM_062866862.1"/>
</dbReference>
<accession>A0AAJ0M346</accession>
<evidence type="ECO:0008006" key="4">
    <source>
        <dbReference type="Google" id="ProtNLM"/>
    </source>
</evidence>
<organism evidence="2 3">
    <name type="scientific">Chaetomium strumarium</name>
    <dbReference type="NCBI Taxonomy" id="1170767"/>
    <lineage>
        <taxon>Eukaryota</taxon>
        <taxon>Fungi</taxon>
        <taxon>Dikarya</taxon>
        <taxon>Ascomycota</taxon>
        <taxon>Pezizomycotina</taxon>
        <taxon>Sordariomycetes</taxon>
        <taxon>Sordariomycetidae</taxon>
        <taxon>Sordariales</taxon>
        <taxon>Chaetomiaceae</taxon>
        <taxon>Chaetomium</taxon>
    </lineage>
</organism>
<reference evidence="2" key="2">
    <citation type="submission" date="2023-06" db="EMBL/GenBank/DDBJ databases">
        <authorList>
            <consortium name="Lawrence Berkeley National Laboratory"/>
            <person name="Mondo S.J."/>
            <person name="Hensen N."/>
            <person name="Bonometti L."/>
            <person name="Westerberg I."/>
            <person name="Brannstrom I.O."/>
            <person name="Guillou S."/>
            <person name="Cros-Aarteil S."/>
            <person name="Calhoun S."/>
            <person name="Haridas S."/>
            <person name="Kuo A."/>
            <person name="Pangilinan J."/>
            <person name="Riley R."/>
            <person name="Labutti K."/>
            <person name="Andreopoulos B."/>
            <person name="Lipzen A."/>
            <person name="Chen C."/>
            <person name="Yanf M."/>
            <person name="Daum C."/>
            <person name="Ng V."/>
            <person name="Clum A."/>
            <person name="Steindorff A."/>
            <person name="Ohm R."/>
            <person name="Martin F."/>
            <person name="Silar P."/>
            <person name="Natvig D."/>
            <person name="Lalanne C."/>
            <person name="Gautier V."/>
            <person name="Ament-Velasquez S.L."/>
            <person name="Kruys A."/>
            <person name="Hutchinson M.I."/>
            <person name="Powell A.J."/>
            <person name="Barry K."/>
            <person name="Miller A.N."/>
            <person name="Grigoriev I.V."/>
            <person name="Debuchy R."/>
            <person name="Gladieux P."/>
            <person name="Thoren M.H."/>
            <person name="Johannesson H."/>
        </authorList>
    </citation>
    <scope>NUCLEOTIDE SEQUENCE</scope>
    <source>
        <strain evidence="2">CBS 333.67</strain>
    </source>
</reference>
<gene>
    <name evidence="2" type="ORF">B0T15DRAFT_492503</name>
</gene>
<feature type="compositionally biased region" description="Basic and acidic residues" evidence="1">
    <location>
        <begin position="10"/>
        <end position="20"/>
    </location>
</feature>
<dbReference type="PANTHER" id="PTHR33604:SF3">
    <property type="entry name" value="OSJNBA0004B13.7 PROTEIN"/>
    <property type="match status" value="1"/>
</dbReference>
<feature type="region of interest" description="Disordered" evidence="1">
    <location>
        <begin position="1"/>
        <end position="32"/>
    </location>
</feature>
<proteinExistence type="predicted"/>
<dbReference type="Proteomes" id="UP001273166">
    <property type="component" value="Unassembled WGS sequence"/>
</dbReference>
<dbReference type="PANTHER" id="PTHR33604">
    <property type="entry name" value="OSJNBA0004B13.7 PROTEIN"/>
    <property type="match status" value="1"/>
</dbReference>